<dbReference type="Proteomes" id="UP000663828">
    <property type="component" value="Unassembled WGS sequence"/>
</dbReference>
<feature type="compositionally biased region" description="Polar residues" evidence="1">
    <location>
        <begin position="1"/>
        <end position="18"/>
    </location>
</feature>
<dbReference type="OrthoDB" id="10015021at2759"/>
<comment type="caution">
    <text evidence="2">The sequence shown here is derived from an EMBL/GenBank/DDBJ whole genome shotgun (WGS) entry which is preliminary data.</text>
</comment>
<feature type="region of interest" description="Disordered" evidence="1">
    <location>
        <begin position="1"/>
        <end position="20"/>
    </location>
</feature>
<gene>
    <name evidence="3" type="ORF">EDS130_LOCUS11833</name>
    <name evidence="2" type="ORF">XAT740_LOCUS8803</name>
</gene>
<dbReference type="Proteomes" id="UP000663852">
    <property type="component" value="Unassembled WGS sequence"/>
</dbReference>
<dbReference type="EMBL" id="CAJNOJ010000044">
    <property type="protein sequence ID" value="CAF0941277.1"/>
    <property type="molecule type" value="Genomic_DNA"/>
</dbReference>
<accession>A0A814ARW4</accession>
<evidence type="ECO:0000313" key="3">
    <source>
        <dbReference type="EMBL" id="CAF0941277.1"/>
    </source>
</evidence>
<dbReference type="AlphaFoldDB" id="A0A814ARW4"/>
<sequence>MATNKSRYLRTISESSSHAGLDPDQRHVVNLERYRSLSAKVERCLQEIIERIHKQNPTLNFELLVPPASHLTSYLPNENKEFYFDFYLVWKNFGRFQIEKDDSSICCKIKYLNKSITWSRAEQDRLLITHVDKTRSSYINGRGLRDLFLEALRDRSLDLIRLDFIEYLIYFDLIIPSAKEKTTCHVSLLPCIHIPEENEVLLPYGTLRWYQRSLRPISENNLNNCLQQPLQHISIRRYLSTNDTVDTSAKCTRQDQLAFARARAIIHELLLPCTLEHCDTMELLRSPFDDDLDETEKLFFIPHRTDRNCNVFPAGQYLLDDPKAKRFVKRILQINTKIPTTIQRENSEVKA</sequence>
<keyword evidence="4" id="KW-1185">Reference proteome</keyword>
<protein>
    <submittedName>
        <fullName evidence="2">Uncharacterized protein</fullName>
    </submittedName>
</protein>
<evidence type="ECO:0000313" key="4">
    <source>
        <dbReference type="Proteomes" id="UP000663828"/>
    </source>
</evidence>
<organism evidence="2 4">
    <name type="scientific">Adineta ricciae</name>
    <name type="common">Rotifer</name>
    <dbReference type="NCBI Taxonomy" id="249248"/>
    <lineage>
        <taxon>Eukaryota</taxon>
        <taxon>Metazoa</taxon>
        <taxon>Spiralia</taxon>
        <taxon>Gnathifera</taxon>
        <taxon>Rotifera</taxon>
        <taxon>Eurotatoria</taxon>
        <taxon>Bdelloidea</taxon>
        <taxon>Adinetida</taxon>
        <taxon>Adinetidae</taxon>
        <taxon>Adineta</taxon>
    </lineage>
</organism>
<evidence type="ECO:0000256" key="1">
    <source>
        <dbReference type="SAM" id="MobiDB-lite"/>
    </source>
</evidence>
<reference evidence="2" key="1">
    <citation type="submission" date="2021-02" db="EMBL/GenBank/DDBJ databases">
        <authorList>
            <person name="Nowell W R."/>
        </authorList>
    </citation>
    <scope>NUCLEOTIDE SEQUENCE</scope>
</reference>
<name>A0A814ARW4_ADIRI</name>
<dbReference type="EMBL" id="CAJNOR010000444">
    <property type="protein sequence ID" value="CAF0916407.1"/>
    <property type="molecule type" value="Genomic_DNA"/>
</dbReference>
<evidence type="ECO:0000313" key="2">
    <source>
        <dbReference type="EMBL" id="CAF0916407.1"/>
    </source>
</evidence>
<proteinExistence type="predicted"/>